<protein>
    <submittedName>
        <fullName evidence="1">Uncharacterized protein</fullName>
    </submittedName>
</protein>
<accession>A0A3M6UAC1</accession>
<organism evidence="1 2">
    <name type="scientific">Pocillopora damicornis</name>
    <name type="common">Cauliflower coral</name>
    <name type="synonym">Millepora damicornis</name>
    <dbReference type="NCBI Taxonomy" id="46731"/>
    <lineage>
        <taxon>Eukaryota</taxon>
        <taxon>Metazoa</taxon>
        <taxon>Cnidaria</taxon>
        <taxon>Anthozoa</taxon>
        <taxon>Hexacorallia</taxon>
        <taxon>Scleractinia</taxon>
        <taxon>Astrocoeniina</taxon>
        <taxon>Pocilloporidae</taxon>
        <taxon>Pocillopora</taxon>
    </lineage>
</organism>
<dbReference type="OrthoDB" id="5947431at2759"/>
<reference evidence="1 2" key="1">
    <citation type="journal article" date="2018" name="Sci. Rep.">
        <title>Comparative analysis of the Pocillopora damicornis genome highlights role of immune system in coral evolution.</title>
        <authorList>
            <person name="Cunning R."/>
            <person name="Bay R.A."/>
            <person name="Gillette P."/>
            <person name="Baker A.C."/>
            <person name="Traylor-Knowles N."/>
        </authorList>
    </citation>
    <scope>NUCLEOTIDE SEQUENCE [LARGE SCALE GENOMIC DNA]</scope>
    <source>
        <strain evidence="1">RSMAS</strain>
        <tissue evidence="1">Whole animal</tissue>
    </source>
</reference>
<dbReference type="Proteomes" id="UP000275408">
    <property type="component" value="Unassembled WGS sequence"/>
</dbReference>
<name>A0A3M6UAC1_POCDA</name>
<proteinExistence type="predicted"/>
<dbReference type="EMBL" id="RCHS01001930">
    <property type="protein sequence ID" value="RMX50615.1"/>
    <property type="molecule type" value="Genomic_DNA"/>
</dbReference>
<evidence type="ECO:0000313" key="2">
    <source>
        <dbReference type="Proteomes" id="UP000275408"/>
    </source>
</evidence>
<keyword evidence="2" id="KW-1185">Reference proteome</keyword>
<comment type="caution">
    <text evidence="1">The sequence shown here is derived from an EMBL/GenBank/DDBJ whole genome shotgun (WGS) entry which is preliminary data.</text>
</comment>
<sequence length="61" mass="7044">MLLHGIVKAEYHPMRLVFNQKEKRLHPEHEKHTKWSTVCGDDDKECQNLKRLETGTGTGTA</sequence>
<dbReference type="AlphaFoldDB" id="A0A3M6UAC1"/>
<gene>
    <name evidence="1" type="ORF">pdam_00009690</name>
</gene>
<evidence type="ECO:0000313" key="1">
    <source>
        <dbReference type="EMBL" id="RMX50615.1"/>
    </source>
</evidence>